<name>A0A0N4XF04_NIPBR</name>
<protein>
    <submittedName>
        <fullName evidence="3">DUF1713 domain-containing protein</fullName>
    </submittedName>
</protein>
<evidence type="ECO:0000313" key="2">
    <source>
        <dbReference type="Proteomes" id="UP000271162"/>
    </source>
</evidence>
<dbReference type="EMBL" id="UYSL01000747">
    <property type="protein sequence ID" value="VDL64354.1"/>
    <property type="molecule type" value="Genomic_DNA"/>
</dbReference>
<organism evidence="3">
    <name type="scientific">Nippostrongylus brasiliensis</name>
    <name type="common">Rat hookworm</name>
    <dbReference type="NCBI Taxonomy" id="27835"/>
    <lineage>
        <taxon>Eukaryota</taxon>
        <taxon>Metazoa</taxon>
        <taxon>Ecdysozoa</taxon>
        <taxon>Nematoda</taxon>
        <taxon>Chromadorea</taxon>
        <taxon>Rhabditida</taxon>
        <taxon>Rhabditina</taxon>
        <taxon>Rhabditomorpha</taxon>
        <taxon>Strongyloidea</taxon>
        <taxon>Heligmosomidae</taxon>
        <taxon>Nippostrongylus</taxon>
    </lineage>
</organism>
<reference evidence="3" key="1">
    <citation type="submission" date="2017-02" db="UniProtKB">
        <authorList>
            <consortium name="WormBaseParasite"/>
        </authorList>
    </citation>
    <scope>IDENTIFICATION</scope>
</reference>
<evidence type="ECO:0000313" key="1">
    <source>
        <dbReference type="EMBL" id="VDL64354.1"/>
    </source>
</evidence>
<proteinExistence type="predicted"/>
<gene>
    <name evidence="1" type="ORF">NBR_LOCUS1107</name>
</gene>
<dbReference type="WBParaSite" id="NBR_0000110601-mRNA-1">
    <property type="protein sequence ID" value="NBR_0000110601-mRNA-1"/>
    <property type="gene ID" value="NBR_0000110601"/>
</dbReference>
<dbReference type="Proteomes" id="UP000271162">
    <property type="component" value="Unassembled WGS sequence"/>
</dbReference>
<evidence type="ECO:0000313" key="3">
    <source>
        <dbReference type="WBParaSite" id="NBR_0000110601-mRNA-1"/>
    </source>
</evidence>
<accession>A0A0N4XF04</accession>
<reference evidence="1 2" key="2">
    <citation type="submission" date="2018-11" db="EMBL/GenBank/DDBJ databases">
        <authorList>
            <consortium name="Pathogen Informatics"/>
        </authorList>
    </citation>
    <scope>NUCLEOTIDE SEQUENCE [LARGE SCALE GENOMIC DNA]</scope>
</reference>
<dbReference type="AlphaFoldDB" id="A0A0N4XF04"/>
<keyword evidence="2" id="KW-1185">Reference proteome</keyword>
<sequence length="70" mass="8651">MLQRMPDTPPLMEMPLLPRTLSHKQMLQRRLLHLPAVQTPQRRRRMKPLRKKFLREMLQKRIRARETLQQ</sequence>